<protein>
    <submittedName>
        <fullName evidence="2">22953_t:CDS:1</fullName>
    </submittedName>
</protein>
<gene>
    <name evidence="2" type="ORF">GMARGA_LOCUS21257</name>
</gene>
<evidence type="ECO:0000313" key="2">
    <source>
        <dbReference type="EMBL" id="CAG8791128.1"/>
    </source>
</evidence>
<proteinExistence type="predicted"/>
<accession>A0ABN7VQG1</accession>
<dbReference type="EMBL" id="CAJVQB010019435">
    <property type="protein sequence ID" value="CAG8791128.1"/>
    <property type="molecule type" value="Genomic_DNA"/>
</dbReference>
<feature type="region of interest" description="Disordered" evidence="1">
    <location>
        <begin position="1"/>
        <end position="74"/>
    </location>
</feature>
<evidence type="ECO:0000256" key="1">
    <source>
        <dbReference type="SAM" id="MobiDB-lite"/>
    </source>
</evidence>
<reference evidence="2 3" key="1">
    <citation type="submission" date="2021-06" db="EMBL/GenBank/DDBJ databases">
        <authorList>
            <person name="Kallberg Y."/>
            <person name="Tangrot J."/>
            <person name="Rosling A."/>
        </authorList>
    </citation>
    <scope>NUCLEOTIDE SEQUENCE [LARGE SCALE GENOMIC DNA]</scope>
    <source>
        <strain evidence="2 3">120-4 pot B 10/14</strain>
    </source>
</reference>
<dbReference type="Proteomes" id="UP000789901">
    <property type="component" value="Unassembled WGS sequence"/>
</dbReference>
<name>A0ABN7VQG1_GIGMA</name>
<feature type="compositionally biased region" description="Polar residues" evidence="1">
    <location>
        <begin position="1"/>
        <end position="49"/>
    </location>
</feature>
<feature type="non-terminal residue" evidence="2">
    <location>
        <position position="74"/>
    </location>
</feature>
<organism evidence="2 3">
    <name type="scientific">Gigaspora margarita</name>
    <dbReference type="NCBI Taxonomy" id="4874"/>
    <lineage>
        <taxon>Eukaryota</taxon>
        <taxon>Fungi</taxon>
        <taxon>Fungi incertae sedis</taxon>
        <taxon>Mucoromycota</taxon>
        <taxon>Glomeromycotina</taxon>
        <taxon>Glomeromycetes</taxon>
        <taxon>Diversisporales</taxon>
        <taxon>Gigasporaceae</taxon>
        <taxon>Gigaspora</taxon>
    </lineage>
</organism>
<sequence>MFSNSDDLETFNTHANNSEHNNSIEQMDQNEQLEPNTSQPVKFKTTTRTTSKHQGHLNTKSSKFGYHYKEKNKE</sequence>
<evidence type="ECO:0000313" key="3">
    <source>
        <dbReference type="Proteomes" id="UP000789901"/>
    </source>
</evidence>
<keyword evidence="3" id="KW-1185">Reference proteome</keyword>
<comment type="caution">
    <text evidence="2">The sequence shown here is derived from an EMBL/GenBank/DDBJ whole genome shotgun (WGS) entry which is preliminary data.</text>
</comment>